<feature type="transmembrane region" description="Helical" evidence="1">
    <location>
        <begin position="191"/>
        <end position="218"/>
    </location>
</feature>
<organism evidence="2 3">
    <name type="scientific">Aspergillus mulundensis</name>
    <dbReference type="NCBI Taxonomy" id="1810919"/>
    <lineage>
        <taxon>Eukaryota</taxon>
        <taxon>Fungi</taxon>
        <taxon>Dikarya</taxon>
        <taxon>Ascomycota</taxon>
        <taxon>Pezizomycotina</taxon>
        <taxon>Eurotiomycetes</taxon>
        <taxon>Eurotiomycetidae</taxon>
        <taxon>Eurotiales</taxon>
        <taxon>Aspergillaceae</taxon>
        <taxon>Aspergillus</taxon>
        <taxon>Aspergillus subgen. Nidulantes</taxon>
    </lineage>
</organism>
<keyword evidence="3" id="KW-1185">Reference proteome</keyword>
<gene>
    <name evidence="2" type="ORF">DSM5745_01150</name>
</gene>
<keyword evidence="1" id="KW-0812">Transmembrane</keyword>
<dbReference type="RefSeq" id="XP_026609011.1">
    <property type="nucleotide sequence ID" value="XM_026743166.1"/>
</dbReference>
<dbReference type="EMBL" id="PVWQ01000001">
    <property type="protein sequence ID" value="RDW93828.1"/>
    <property type="molecule type" value="Genomic_DNA"/>
</dbReference>
<keyword evidence="1" id="KW-0472">Membrane</keyword>
<protein>
    <submittedName>
        <fullName evidence="2">Uncharacterized protein</fullName>
    </submittedName>
</protein>
<evidence type="ECO:0000256" key="1">
    <source>
        <dbReference type="SAM" id="Phobius"/>
    </source>
</evidence>
<evidence type="ECO:0000313" key="2">
    <source>
        <dbReference type="EMBL" id="RDW93828.1"/>
    </source>
</evidence>
<proteinExistence type="predicted"/>
<reference evidence="2 3" key="1">
    <citation type="journal article" date="2018" name="IMA Fungus">
        <title>IMA Genome-F 9: Draft genome sequence of Annulohypoxylon stygium, Aspergillus mulundensis, Berkeleyomyces basicola (syn. Thielaviopsis basicola), Ceratocystis smalleyi, two Cercospora beticola strains, Coleophoma cylindrospora, Fusarium fracticaudum, Phialophora cf. hyalina, and Morchella septimelata.</title>
        <authorList>
            <person name="Wingfield B.D."/>
            <person name="Bills G.F."/>
            <person name="Dong Y."/>
            <person name="Huang W."/>
            <person name="Nel W.J."/>
            <person name="Swalarsk-Parry B.S."/>
            <person name="Vaghefi N."/>
            <person name="Wilken P.M."/>
            <person name="An Z."/>
            <person name="de Beer Z.W."/>
            <person name="De Vos L."/>
            <person name="Chen L."/>
            <person name="Duong T.A."/>
            <person name="Gao Y."/>
            <person name="Hammerbacher A."/>
            <person name="Kikkert J.R."/>
            <person name="Li Y."/>
            <person name="Li H."/>
            <person name="Li K."/>
            <person name="Li Q."/>
            <person name="Liu X."/>
            <person name="Ma X."/>
            <person name="Naidoo K."/>
            <person name="Pethybridge S.J."/>
            <person name="Sun J."/>
            <person name="Steenkamp E.T."/>
            <person name="van der Nest M.A."/>
            <person name="van Wyk S."/>
            <person name="Wingfield M.J."/>
            <person name="Xiong C."/>
            <person name="Yue Q."/>
            <person name="Zhang X."/>
        </authorList>
    </citation>
    <scope>NUCLEOTIDE SEQUENCE [LARGE SCALE GENOMIC DNA]</scope>
    <source>
        <strain evidence="2 3">DSM 5745</strain>
    </source>
</reference>
<dbReference type="OrthoDB" id="3009728at2759"/>
<name>A0A3D8T739_9EURO</name>
<keyword evidence="1" id="KW-1133">Transmembrane helix</keyword>
<accession>A0A3D8T739</accession>
<dbReference type="AlphaFoldDB" id="A0A3D8T739"/>
<dbReference type="Proteomes" id="UP000256690">
    <property type="component" value="Unassembled WGS sequence"/>
</dbReference>
<sequence length="220" mass="23620">MFSATRLMRPPLRVRHGGQDVCANVDLPPGAMDIDTGLSNAETMLLLILASCVSHAFATDTRFVNFFPMHRAEFIRIRDSACADLFARKQAGEPNTCHPLLNCILEQTSEAIKGDISGAVIALGLMPSILTLLGSNTAELALLARRRPFLALLLACGSPSVSPLRTFVYPSPVEDLKGRKGRLAPIYFSPVQAACVSIVQYALVAGAVANVYLAAFYAGR</sequence>
<evidence type="ECO:0000313" key="3">
    <source>
        <dbReference type="Proteomes" id="UP000256690"/>
    </source>
</evidence>
<comment type="caution">
    <text evidence="2">The sequence shown here is derived from an EMBL/GenBank/DDBJ whole genome shotgun (WGS) entry which is preliminary data.</text>
</comment>
<dbReference type="GeneID" id="38111520"/>